<dbReference type="OrthoDB" id="6149742at2759"/>
<name>A0A7D9L8E3_PARCT</name>
<gene>
    <name evidence="1" type="ORF">PACLA_8A084499</name>
</gene>
<reference evidence="1" key="1">
    <citation type="submission" date="2020-04" db="EMBL/GenBank/DDBJ databases">
        <authorList>
            <person name="Alioto T."/>
            <person name="Alioto T."/>
            <person name="Gomez Garrido J."/>
        </authorList>
    </citation>
    <scope>NUCLEOTIDE SEQUENCE</scope>
    <source>
        <strain evidence="1">A484AB</strain>
    </source>
</reference>
<dbReference type="PANTHER" id="PTHR47018:SF2">
    <property type="entry name" value="TESMIN_TSO1-LIKE CXC DOMAIN-CONTAINING PROTEIN"/>
    <property type="match status" value="1"/>
</dbReference>
<organism evidence="1 2">
    <name type="scientific">Paramuricea clavata</name>
    <name type="common">Red gorgonian</name>
    <name type="synonym">Violescent sea-whip</name>
    <dbReference type="NCBI Taxonomy" id="317549"/>
    <lineage>
        <taxon>Eukaryota</taxon>
        <taxon>Metazoa</taxon>
        <taxon>Cnidaria</taxon>
        <taxon>Anthozoa</taxon>
        <taxon>Octocorallia</taxon>
        <taxon>Malacalcyonacea</taxon>
        <taxon>Plexauridae</taxon>
        <taxon>Paramuricea</taxon>
    </lineage>
</organism>
<sequence length="214" mass="24824">MENDSVHARQVRAMAMPRFLWRESLCSYDRRIPHHTVGDLLDGSDWITALTDSEVASPGQLIHCWKYHTLPGLGMPTWSMFLLILQRLLNEAFNQRSNVDESLSNWLEQMCKKLPTFKFWKMIAHYEILILIRWLTAGPELARLLSQLEDGYLHDDDPQTPANFERHEQGLAAQKTFQRQVDSLSNTIRKMGNPFLSDFPELVTLAVVTAQMRR</sequence>
<evidence type="ECO:0000313" key="1">
    <source>
        <dbReference type="EMBL" id="CAB4025281.1"/>
    </source>
</evidence>
<evidence type="ECO:0000313" key="2">
    <source>
        <dbReference type="Proteomes" id="UP001152795"/>
    </source>
</evidence>
<dbReference type="PANTHER" id="PTHR47018">
    <property type="entry name" value="CXC DOMAIN-CONTAINING PROTEIN-RELATED"/>
    <property type="match status" value="1"/>
</dbReference>
<dbReference type="Proteomes" id="UP001152795">
    <property type="component" value="Unassembled WGS sequence"/>
</dbReference>
<proteinExistence type="predicted"/>
<dbReference type="AlphaFoldDB" id="A0A7D9L8E3"/>
<accession>A0A7D9L8E3</accession>
<protein>
    <submittedName>
        <fullName evidence="1">Uncharacterized protein</fullName>
    </submittedName>
</protein>
<keyword evidence="2" id="KW-1185">Reference proteome</keyword>
<dbReference type="EMBL" id="CACRXK020013519">
    <property type="protein sequence ID" value="CAB4025281.1"/>
    <property type="molecule type" value="Genomic_DNA"/>
</dbReference>
<comment type="caution">
    <text evidence="1">The sequence shown here is derived from an EMBL/GenBank/DDBJ whole genome shotgun (WGS) entry which is preliminary data.</text>
</comment>